<comment type="caution">
    <text evidence="1">The sequence shown here is derived from an EMBL/GenBank/DDBJ whole genome shotgun (WGS) entry which is preliminary data.</text>
</comment>
<proteinExistence type="predicted"/>
<protein>
    <submittedName>
        <fullName evidence="1">Uncharacterized protein</fullName>
    </submittedName>
</protein>
<dbReference type="EMBL" id="LAZR01020263">
    <property type="protein sequence ID" value="KKL89519.1"/>
    <property type="molecule type" value="Genomic_DNA"/>
</dbReference>
<reference evidence="1" key="1">
    <citation type="journal article" date="2015" name="Nature">
        <title>Complex archaea that bridge the gap between prokaryotes and eukaryotes.</title>
        <authorList>
            <person name="Spang A."/>
            <person name="Saw J.H."/>
            <person name="Jorgensen S.L."/>
            <person name="Zaremba-Niedzwiedzka K."/>
            <person name="Martijn J."/>
            <person name="Lind A.E."/>
            <person name="van Eijk R."/>
            <person name="Schleper C."/>
            <person name="Guy L."/>
            <person name="Ettema T.J."/>
        </authorList>
    </citation>
    <scope>NUCLEOTIDE SEQUENCE</scope>
</reference>
<name>A0A0F9FSL7_9ZZZZ</name>
<gene>
    <name evidence="1" type="ORF">LCGC14_1913890</name>
</gene>
<sequence>MQFFEANAIVDVLRTRFEELAVQLNEDHADIFGDALLGGSADVHASGGPQDYFPVGLLGFNGNMILLTPDLLEADEDTLEDLATVLFESRLRPN</sequence>
<evidence type="ECO:0000313" key="1">
    <source>
        <dbReference type="EMBL" id="KKL89519.1"/>
    </source>
</evidence>
<dbReference type="AlphaFoldDB" id="A0A0F9FSL7"/>
<organism evidence="1">
    <name type="scientific">marine sediment metagenome</name>
    <dbReference type="NCBI Taxonomy" id="412755"/>
    <lineage>
        <taxon>unclassified sequences</taxon>
        <taxon>metagenomes</taxon>
        <taxon>ecological metagenomes</taxon>
    </lineage>
</organism>
<accession>A0A0F9FSL7</accession>